<evidence type="ECO:0000313" key="2">
    <source>
        <dbReference type="EMBL" id="KAH6820875.1"/>
    </source>
</evidence>
<dbReference type="PANTHER" id="PTHR31672">
    <property type="entry name" value="BNACNNG10540D PROTEIN"/>
    <property type="match status" value="1"/>
</dbReference>
<organism evidence="2 3">
    <name type="scientific">Perilla frutescens var. hirtella</name>
    <name type="common">Perilla citriodora</name>
    <name type="synonym">Perilla setoyensis</name>
    <dbReference type="NCBI Taxonomy" id="608512"/>
    <lineage>
        <taxon>Eukaryota</taxon>
        <taxon>Viridiplantae</taxon>
        <taxon>Streptophyta</taxon>
        <taxon>Embryophyta</taxon>
        <taxon>Tracheophyta</taxon>
        <taxon>Spermatophyta</taxon>
        <taxon>Magnoliopsida</taxon>
        <taxon>eudicotyledons</taxon>
        <taxon>Gunneridae</taxon>
        <taxon>Pentapetalae</taxon>
        <taxon>asterids</taxon>
        <taxon>lamiids</taxon>
        <taxon>Lamiales</taxon>
        <taxon>Lamiaceae</taxon>
        <taxon>Nepetoideae</taxon>
        <taxon>Elsholtzieae</taxon>
        <taxon>Perilla</taxon>
    </lineage>
</organism>
<dbReference type="Gene3D" id="1.20.1280.50">
    <property type="match status" value="1"/>
</dbReference>
<comment type="caution">
    <text evidence="2">The sequence shown here is derived from an EMBL/GenBank/DDBJ whole genome shotgun (WGS) entry which is preliminary data.</text>
</comment>
<gene>
    <name evidence="2" type="ORF">C2S53_010217</name>
</gene>
<dbReference type="Proteomes" id="UP001190926">
    <property type="component" value="Unassembled WGS sequence"/>
</dbReference>
<name>A0AAD4ITD6_PERFH</name>
<protein>
    <recommendedName>
        <fullName evidence="1">F-box domain-containing protein</fullName>
    </recommendedName>
</protein>
<dbReference type="EMBL" id="SDAM02002926">
    <property type="protein sequence ID" value="KAH6820875.1"/>
    <property type="molecule type" value="Genomic_DNA"/>
</dbReference>
<dbReference type="AlphaFoldDB" id="A0AAD4ITD6"/>
<sequence>MDRKKHTANYDLPQDIIKNILSRLPVKSLVRFKGVCKQWKDTISDPKFAEIHLQQSKNSSRSYLVESQKANAFRRVVIENNEFEERSALKYPSVLDYSESSALCHCDGLFLISRNRDWHTEYYVLWNPSSRTYKQLHYPYPVDCNPLLRSGICYDPLVKDYKVVLGDAEHYVVFCCKRNSWSETREMNNACPVSDDDSEGVPFNGSIYWVSCSGLLCFNGRDETFKDLRNIRDCSADEAYLISSGNSLYIFTVYQPFSLRNEIVIMKRDGDDQAMAWMEFKVKLPFPYLYLKLLCSTQESCKIIVKSFPGINHLLYDDSKRCFIEILNSSGLGCSRLFPYLENLFLL</sequence>
<dbReference type="Pfam" id="PF00646">
    <property type="entry name" value="F-box"/>
    <property type="match status" value="1"/>
</dbReference>
<dbReference type="Pfam" id="PF07734">
    <property type="entry name" value="FBA_1"/>
    <property type="match status" value="1"/>
</dbReference>
<accession>A0AAD4ITD6</accession>
<dbReference type="PROSITE" id="PS50181">
    <property type="entry name" value="FBOX"/>
    <property type="match status" value="1"/>
</dbReference>
<dbReference type="InterPro" id="IPR001810">
    <property type="entry name" value="F-box_dom"/>
</dbReference>
<dbReference type="NCBIfam" id="TIGR01640">
    <property type="entry name" value="F_box_assoc_1"/>
    <property type="match status" value="1"/>
</dbReference>
<dbReference type="SMART" id="SM00256">
    <property type="entry name" value="FBOX"/>
    <property type="match status" value="1"/>
</dbReference>
<proteinExistence type="predicted"/>
<dbReference type="InterPro" id="IPR006527">
    <property type="entry name" value="F-box-assoc_dom_typ1"/>
</dbReference>
<dbReference type="InterPro" id="IPR017451">
    <property type="entry name" value="F-box-assoc_interact_dom"/>
</dbReference>
<feature type="domain" description="F-box" evidence="1">
    <location>
        <begin position="6"/>
        <end position="51"/>
    </location>
</feature>
<dbReference type="CDD" id="cd22157">
    <property type="entry name" value="F-box_AtFBW1-like"/>
    <property type="match status" value="1"/>
</dbReference>
<dbReference type="InterPro" id="IPR036047">
    <property type="entry name" value="F-box-like_dom_sf"/>
</dbReference>
<dbReference type="SUPFAM" id="SSF81383">
    <property type="entry name" value="F-box domain"/>
    <property type="match status" value="1"/>
</dbReference>
<evidence type="ECO:0000259" key="1">
    <source>
        <dbReference type="PROSITE" id="PS50181"/>
    </source>
</evidence>
<evidence type="ECO:0000313" key="3">
    <source>
        <dbReference type="Proteomes" id="UP001190926"/>
    </source>
</evidence>
<keyword evidence="3" id="KW-1185">Reference proteome</keyword>
<dbReference type="InterPro" id="IPR050796">
    <property type="entry name" value="SCF_F-box_component"/>
</dbReference>
<dbReference type="PANTHER" id="PTHR31672:SF13">
    <property type="entry name" value="F-BOX PROTEIN CPR30-LIKE"/>
    <property type="match status" value="1"/>
</dbReference>
<reference evidence="2 3" key="1">
    <citation type="journal article" date="2021" name="Nat. Commun.">
        <title>Incipient diploidization of the medicinal plant Perilla within 10,000 years.</title>
        <authorList>
            <person name="Zhang Y."/>
            <person name="Shen Q."/>
            <person name="Leng L."/>
            <person name="Zhang D."/>
            <person name="Chen S."/>
            <person name="Shi Y."/>
            <person name="Ning Z."/>
            <person name="Chen S."/>
        </authorList>
    </citation>
    <scope>NUCLEOTIDE SEQUENCE [LARGE SCALE GENOMIC DNA]</scope>
    <source>
        <strain evidence="3">cv. PC099</strain>
    </source>
</reference>